<organism evidence="4 5">
    <name type="scientific">Barrientosiimonas humi</name>
    <dbReference type="NCBI Taxonomy" id="999931"/>
    <lineage>
        <taxon>Bacteria</taxon>
        <taxon>Bacillati</taxon>
        <taxon>Actinomycetota</taxon>
        <taxon>Actinomycetes</taxon>
        <taxon>Micrococcales</taxon>
        <taxon>Dermacoccaceae</taxon>
        <taxon>Barrientosiimonas</taxon>
    </lineage>
</organism>
<dbReference type="RefSeq" id="WP_142004469.1">
    <property type="nucleotide sequence ID" value="NZ_CAJTBP010000001.1"/>
</dbReference>
<dbReference type="PANTHER" id="PTHR30319:SF1">
    <property type="entry name" value="TRANSCRIPTIONAL REPRESSOR PAAX"/>
    <property type="match status" value="1"/>
</dbReference>
<gene>
    <name evidence="4" type="ORF">FB554_0479</name>
</gene>
<dbReference type="PIRSF" id="PIRSF020623">
    <property type="entry name" value="PaaX"/>
    <property type="match status" value="1"/>
</dbReference>
<dbReference type="Gene3D" id="1.10.10.10">
    <property type="entry name" value="Winged helix-like DNA-binding domain superfamily/Winged helix DNA-binding domain"/>
    <property type="match status" value="1"/>
</dbReference>
<name>A0A542X938_9MICO</name>
<dbReference type="InterPro" id="IPR048846">
    <property type="entry name" value="PaaX-like_central"/>
</dbReference>
<dbReference type="PANTHER" id="PTHR30319">
    <property type="entry name" value="PHENYLACETIC ACID REGULATOR-RELATED TRANSCRIPTIONAL REPRESSOR"/>
    <property type="match status" value="1"/>
</dbReference>
<evidence type="ECO:0000259" key="1">
    <source>
        <dbReference type="Pfam" id="PF07848"/>
    </source>
</evidence>
<dbReference type="Proteomes" id="UP000318336">
    <property type="component" value="Unassembled WGS sequence"/>
</dbReference>
<dbReference type="OrthoDB" id="2270427at2"/>
<dbReference type="InterPro" id="IPR012906">
    <property type="entry name" value="PaaX-like_N"/>
</dbReference>
<dbReference type="InterPro" id="IPR011965">
    <property type="entry name" value="PaaX_trns_reg"/>
</dbReference>
<feature type="domain" description="Transcriptional repressor PaaX-like C-terminal" evidence="2">
    <location>
        <begin position="166"/>
        <end position="252"/>
    </location>
</feature>
<dbReference type="Gene3D" id="1.20.58.1460">
    <property type="match status" value="1"/>
</dbReference>
<dbReference type="Pfam" id="PF08223">
    <property type="entry name" value="PaaX_C"/>
    <property type="match status" value="1"/>
</dbReference>
<feature type="domain" description="Transcriptional repressor PaaX-like N-terminal" evidence="1">
    <location>
        <begin position="3"/>
        <end position="68"/>
    </location>
</feature>
<protein>
    <submittedName>
        <fullName evidence="4">PaaX family transcriptional regulator</fullName>
    </submittedName>
</protein>
<accession>A0A542X938</accession>
<evidence type="ECO:0000259" key="3">
    <source>
        <dbReference type="Pfam" id="PF20803"/>
    </source>
</evidence>
<dbReference type="InterPro" id="IPR036388">
    <property type="entry name" value="WH-like_DNA-bd_sf"/>
</dbReference>
<reference evidence="4 5" key="1">
    <citation type="submission" date="2019-06" db="EMBL/GenBank/DDBJ databases">
        <title>Sequencing the genomes of 1000 actinobacteria strains.</title>
        <authorList>
            <person name="Klenk H.-P."/>
        </authorList>
    </citation>
    <scope>NUCLEOTIDE SEQUENCE [LARGE SCALE GENOMIC DNA]</scope>
    <source>
        <strain evidence="4 5">DSM 24617</strain>
    </source>
</reference>
<dbReference type="InterPro" id="IPR013225">
    <property type="entry name" value="PaaX_C"/>
</dbReference>
<dbReference type="Gene3D" id="3.30.70.2650">
    <property type="match status" value="1"/>
</dbReference>
<dbReference type="Pfam" id="PF20803">
    <property type="entry name" value="PaaX_M"/>
    <property type="match status" value="1"/>
</dbReference>
<feature type="domain" description="Transcriptional repressor PaaX-like central Cas2-like" evidence="3">
    <location>
        <begin position="89"/>
        <end position="144"/>
    </location>
</feature>
<dbReference type="GO" id="GO:0006351">
    <property type="term" value="P:DNA-templated transcription"/>
    <property type="evidence" value="ECO:0007669"/>
    <property type="project" value="InterPro"/>
</dbReference>
<keyword evidence="5" id="KW-1185">Reference proteome</keyword>
<dbReference type="Pfam" id="PF07848">
    <property type="entry name" value="PaaX"/>
    <property type="match status" value="1"/>
</dbReference>
<evidence type="ECO:0000313" key="5">
    <source>
        <dbReference type="Proteomes" id="UP000318336"/>
    </source>
</evidence>
<sequence>MHARAAVFDLYGDHLARRGGWAPIASVVRLLGAVDVRPEAVRTAVSRLSREGWLEAHEHDGTRGYAMTPRAERRLSAAWERIYRSSAPGWDGRWHLVVLAERIADRSHRARVADSLTYLGYARMSADTWIAPRPSPELDSAVGEVPVHAFSAELDGDGRALAAELWDLAELTRAYDGFVRWAGTLVPDVDGLDERTAYARRTELVHEWRKFLFRDPGLPDAVLPADWAGDRAAACFDRLSSALLPRASAYVDACLDQQGVS</sequence>
<dbReference type="EMBL" id="VFOK01000001">
    <property type="protein sequence ID" value="TQL32355.1"/>
    <property type="molecule type" value="Genomic_DNA"/>
</dbReference>
<dbReference type="AlphaFoldDB" id="A0A542X938"/>
<evidence type="ECO:0000313" key="4">
    <source>
        <dbReference type="EMBL" id="TQL32355.1"/>
    </source>
</evidence>
<proteinExistence type="predicted"/>
<evidence type="ECO:0000259" key="2">
    <source>
        <dbReference type="Pfam" id="PF08223"/>
    </source>
</evidence>
<comment type="caution">
    <text evidence="4">The sequence shown here is derived from an EMBL/GenBank/DDBJ whole genome shotgun (WGS) entry which is preliminary data.</text>
</comment>